<organism evidence="2 3">
    <name type="scientific">Metallosphaera hakonensis JCM 8857 = DSM 7519</name>
    <dbReference type="NCBI Taxonomy" id="1293036"/>
    <lineage>
        <taxon>Archaea</taxon>
        <taxon>Thermoproteota</taxon>
        <taxon>Thermoprotei</taxon>
        <taxon>Sulfolobales</taxon>
        <taxon>Sulfolobaceae</taxon>
        <taxon>Metallosphaera</taxon>
    </lineage>
</organism>
<accession>A0A2U9IWC0</accession>
<dbReference type="PANTHER" id="PTHR43252:SF5">
    <property type="entry name" value="TRANSCRIPTIONAL REGULATOR, PADR-LIKE FAMILY"/>
    <property type="match status" value="1"/>
</dbReference>
<dbReference type="AlphaFoldDB" id="A0A2U9IWC0"/>
<dbReference type="SUPFAM" id="SSF46785">
    <property type="entry name" value="Winged helix' DNA-binding domain"/>
    <property type="match status" value="1"/>
</dbReference>
<dbReference type="Pfam" id="PF03551">
    <property type="entry name" value="PadR"/>
    <property type="match status" value="1"/>
</dbReference>
<evidence type="ECO:0000259" key="1">
    <source>
        <dbReference type="Pfam" id="PF03551"/>
    </source>
</evidence>
<gene>
    <name evidence="2" type="ORF">DFR87_11900</name>
</gene>
<dbReference type="InterPro" id="IPR036388">
    <property type="entry name" value="WH-like_DNA-bd_sf"/>
</dbReference>
<dbReference type="Proteomes" id="UP000247586">
    <property type="component" value="Chromosome"/>
</dbReference>
<dbReference type="Gene3D" id="1.10.10.10">
    <property type="entry name" value="Winged helix-like DNA-binding domain superfamily/Winged helix DNA-binding domain"/>
    <property type="match status" value="1"/>
</dbReference>
<keyword evidence="3" id="KW-1185">Reference proteome</keyword>
<dbReference type="EMBL" id="CP029287">
    <property type="protein sequence ID" value="AWS00263.1"/>
    <property type="molecule type" value="Genomic_DNA"/>
</dbReference>
<sequence length="151" mass="17846">MFHHGFGHKGHRRGLRFAILFSISESPKNGIEIMKEIETMSRGFWKPSPGSLYPMLAKMTEEGFIRKKEDGRYELTSTGREEIELIRQRMAMMSRFKEGADQQPNSPEEIVKEMEFYVDYLEDLKRNDPEKIVLMKERIKRLSERLMEVIS</sequence>
<dbReference type="PANTHER" id="PTHR43252">
    <property type="entry name" value="TRANSCRIPTIONAL REGULATOR YQJI"/>
    <property type="match status" value="1"/>
</dbReference>
<dbReference type="InterPro" id="IPR005149">
    <property type="entry name" value="Tscrpt_reg_PadR_N"/>
</dbReference>
<dbReference type="RefSeq" id="WP_110369592.1">
    <property type="nucleotide sequence ID" value="NZ_CP029287.2"/>
</dbReference>
<dbReference type="STRING" id="1293036.GCA_001315825_02105"/>
<reference evidence="2" key="1">
    <citation type="submission" date="2018-05" db="EMBL/GenBank/DDBJ databases">
        <title>Complete Genome Sequences of Extremely Thermoacidophilic, Metal-Mobilizing Type-Strain Members of the Archaeal Family Sulfolobaceae: Acidianus brierleyi DSM-1651T, Acidianus sulfidivorans DSM-18786T, Metallosphaera hakonensis DSM-7519T, and Metallosphaera prunae DSM-10039T.</title>
        <authorList>
            <person name="Counts J.A."/>
            <person name="Kelly R.M."/>
        </authorList>
    </citation>
    <scope>NUCLEOTIDE SEQUENCE [LARGE SCALE GENOMIC DNA]</scope>
    <source>
        <strain evidence="2">HO1-1</strain>
    </source>
</reference>
<dbReference type="GeneID" id="36836056"/>
<name>A0A2U9IWC0_9CREN</name>
<feature type="domain" description="Transcription regulator PadR N-terminal" evidence="1">
    <location>
        <begin position="19"/>
        <end position="84"/>
    </location>
</feature>
<dbReference type="OrthoDB" id="56053at2157"/>
<proteinExistence type="predicted"/>
<dbReference type="KEGG" id="mhk:DFR87_11900"/>
<evidence type="ECO:0000313" key="2">
    <source>
        <dbReference type="EMBL" id="AWS00263.1"/>
    </source>
</evidence>
<dbReference type="InterPro" id="IPR036390">
    <property type="entry name" value="WH_DNA-bd_sf"/>
</dbReference>
<evidence type="ECO:0000313" key="3">
    <source>
        <dbReference type="Proteomes" id="UP000247586"/>
    </source>
</evidence>
<protein>
    <submittedName>
        <fullName evidence="2">PadR family transcriptional regulator</fullName>
    </submittedName>
</protein>